<feature type="domain" description="FAS1" evidence="1">
    <location>
        <begin position="34"/>
        <end position="228"/>
    </location>
</feature>
<keyword evidence="2" id="KW-0614">Plasmid</keyword>
<dbReference type="RefSeq" id="WP_338395571.1">
    <property type="nucleotide sequence ID" value="NZ_AP025318.1"/>
</dbReference>
<evidence type="ECO:0000259" key="1">
    <source>
        <dbReference type="PROSITE" id="PS50213"/>
    </source>
</evidence>
<proteinExistence type="predicted"/>
<evidence type="ECO:0000313" key="2">
    <source>
        <dbReference type="EMBL" id="BDD12434.1"/>
    </source>
</evidence>
<dbReference type="Gene3D" id="2.30.180.10">
    <property type="entry name" value="FAS1 domain"/>
    <property type="match status" value="2"/>
</dbReference>
<protein>
    <submittedName>
        <fullName evidence="2">Fasciclin</fullName>
    </submittedName>
</protein>
<sequence length="725" mass="81762">MVRKRLCYLLLIGCFFFAACDEEKEHYDVPKDEFGTVVDVIGARANLSLYSDAIERLGLEKTLVSGSYTVFPPNDEAFDLYFQRKGYTSLDDLSEEELKGIVLNHVVNNAMTWEKLLKMHLRDWSEEDDLGPHGAGLWGFKRPTLYRAPFVEEVSVDDGKTYKVWQAQKFIPVMAPQFFVGLKELSDYQDLFPEEGRPYDGEHMANAKVKEKDIFASNGMIHELDRVIEPLPNIDRTMADMSDKFSLFRSLLDRFAYYSFSSEGTSKQPINELGYRDSVFVKRYRGGRGEGMTVTSVANDIVNYNIQDNFKLGEPKALASYIPTNEALQAYLDENFLNGRYASVDEIPKEVLAYLVGNHLCSIYNTWTRPSELDDCLSGLYEPLSLNKDQDVELIKWCNNGVIYGINKVIEPNIYKSVASRVLFDPDFSYLMRMFVTTNEVNQLLSNKDSQLTFFALSDQGFNDKGIFYDEVLESFTLRIGDDVFPWGGGSRLISDHLVDNVALDNITERRFLKAHSDIYICVENGRVYAGGNQEVGETIDIMEAEKGGNNGVTYLIAGRLDGPSAKAQDYLDDELYARDVFQGFKGLLEKANMTIPEKELTVFIPTNEAIEAAVIAGKIPGLDSEGNIDGDDGEATLKNYLNLYFLEEEQVFSDGQKAGKFRTFAKDIAGERISLEIQNSQRDLRIVAVGDMESDVRVEQKGNSDIMANKAAIHQINGVLLLEN</sequence>
<dbReference type="InterPro" id="IPR000782">
    <property type="entry name" value="FAS1_domain"/>
</dbReference>
<dbReference type="PROSITE" id="PS51257">
    <property type="entry name" value="PROKAR_LIPOPROTEIN"/>
    <property type="match status" value="1"/>
</dbReference>
<evidence type="ECO:0000313" key="3">
    <source>
        <dbReference type="Proteomes" id="UP001348817"/>
    </source>
</evidence>
<dbReference type="SMART" id="SM00554">
    <property type="entry name" value="FAS1"/>
    <property type="match status" value="2"/>
</dbReference>
<dbReference type="InterPro" id="IPR036378">
    <property type="entry name" value="FAS1_dom_sf"/>
</dbReference>
<feature type="domain" description="FAS1" evidence="1">
    <location>
        <begin position="569"/>
        <end position="721"/>
    </location>
</feature>
<dbReference type="KEGG" id="fax:FUAX_48660"/>
<dbReference type="AlphaFoldDB" id="A0AAU9CK09"/>
<dbReference type="EMBL" id="AP025318">
    <property type="protein sequence ID" value="BDD12434.1"/>
    <property type="molecule type" value="Genomic_DNA"/>
</dbReference>
<gene>
    <name evidence="2" type="ORF">FUAX_48660</name>
</gene>
<dbReference type="PROSITE" id="PS50213">
    <property type="entry name" value="FAS1"/>
    <property type="match status" value="2"/>
</dbReference>
<dbReference type="Pfam" id="PF02469">
    <property type="entry name" value="Fasciclin"/>
    <property type="match status" value="2"/>
</dbReference>
<dbReference type="SUPFAM" id="SSF82153">
    <property type="entry name" value="FAS1 domain"/>
    <property type="match status" value="3"/>
</dbReference>
<dbReference type="InterPro" id="IPR050904">
    <property type="entry name" value="Adhesion/Biosynth-related"/>
</dbReference>
<organism evidence="2 3">
    <name type="scientific">Fulvitalea axinellae</name>
    <dbReference type="NCBI Taxonomy" id="1182444"/>
    <lineage>
        <taxon>Bacteria</taxon>
        <taxon>Pseudomonadati</taxon>
        <taxon>Bacteroidota</taxon>
        <taxon>Cytophagia</taxon>
        <taxon>Cytophagales</taxon>
        <taxon>Persicobacteraceae</taxon>
        <taxon>Fulvitalea</taxon>
    </lineage>
</organism>
<reference evidence="2 3" key="1">
    <citation type="submission" date="2021-12" db="EMBL/GenBank/DDBJ databases">
        <title>Genome sequencing of bacteria with rrn-lacking chromosome and rrn-plasmid.</title>
        <authorList>
            <person name="Anda M."/>
            <person name="Iwasaki W."/>
        </authorList>
    </citation>
    <scope>NUCLEOTIDE SEQUENCE [LARGE SCALE GENOMIC DNA]</scope>
    <source>
        <strain evidence="2 3">DSM 100852</strain>
        <plasmid evidence="2 3">pFA4</plasmid>
    </source>
</reference>
<geneLocation type="plasmid" evidence="2 3">
    <name>pFA4</name>
</geneLocation>
<accession>A0AAU9CK09</accession>
<dbReference type="PANTHER" id="PTHR10900:SF77">
    <property type="entry name" value="FI19380P1"/>
    <property type="match status" value="1"/>
</dbReference>
<dbReference type="Proteomes" id="UP001348817">
    <property type="component" value="Plasmid pFA4"/>
</dbReference>
<dbReference type="PANTHER" id="PTHR10900">
    <property type="entry name" value="PERIOSTIN-RELATED"/>
    <property type="match status" value="1"/>
</dbReference>
<keyword evidence="3" id="KW-1185">Reference proteome</keyword>
<name>A0AAU9CK09_9BACT</name>